<accession>A0A7T7XNI7</accession>
<feature type="domain" description="RNA polymerase sigma-70 region 2" evidence="6">
    <location>
        <begin position="19"/>
        <end position="77"/>
    </location>
</feature>
<evidence type="ECO:0000256" key="1">
    <source>
        <dbReference type="ARBA" id="ARBA00010641"/>
    </source>
</evidence>
<feature type="domain" description="RNA polymerase sigma factor 70 region 4 type 2" evidence="7">
    <location>
        <begin position="121"/>
        <end position="170"/>
    </location>
</feature>
<dbReference type="RefSeq" id="WP_215626913.1">
    <property type="nucleotide sequence ID" value="NZ_CP067089.2"/>
</dbReference>
<reference evidence="8" key="1">
    <citation type="submission" date="2021-01" db="EMBL/GenBank/DDBJ databases">
        <title>Description of Breznakiella homolactica.</title>
        <authorList>
            <person name="Song Y."/>
            <person name="Brune A."/>
        </authorList>
    </citation>
    <scope>NUCLEOTIDE SEQUENCE</scope>
    <source>
        <strain evidence="8">RmG30</strain>
    </source>
</reference>
<keyword evidence="2" id="KW-0805">Transcription regulation</keyword>
<keyword evidence="3" id="KW-0731">Sigma factor</keyword>
<keyword evidence="4" id="KW-0238">DNA-binding</keyword>
<dbReference type="InterPro" id="IPR039425">
    <property type="entry name" value="RNA_pol_sigma-70-like"/>
</dbReference>
<evidence type="ECO:0000313" key="8">
    <source>
        <dbReference type="EMBL" id="QQO09610.1"/>
    </source>
</evidence>
<dbReference type="GO" id="GO:0006352">
    <property type="term" value="P:DNA-templated transcription initiation"/>
    <property type="evidence" value="ECO:0007669"/>
    <property type="project" value="InterPro"/>
</dbReference>
<evidence type="ECO:0000256" key="3">
    <source>
        <dbReference type="ARBA" id="ARBA00023082"/>
    </source>
</evidence>
<sequence length="277" mass="31545">MAADRQGFTEGEIPELWNFIFNISLGMLHNEADAEDAAQEIFLTVSRNIGGFRGESSVKTWVYRIAKNHLLDFRQKRFKDPISFEIFEGDVRNFKPYNNELGLTAEEEKQYIEEVKTGCTAAMLQCLSPEDRFAYILGSIFGLDSETAADICGITEPAFRQKLSRARRKIANFMNKNCGLLNEEAPCKCGKRLLIALERGRIDPDRIRFKTESRTIRDYLGELNTVDTVAAVFRDNPYIDKKALFHSMLSDENAPYSEGINLLQKYMGKEAHQGSEN</sequence>
<dbReference type="AlphaFoldDB" id="A0A7T7XNI7"/>
<evidence type="ECO:0000256" key="2">
    <source>
        <dbReference type="ARBA" id="ARBA00023015"/>
    </source>
</evidence>
<dbReference type="GO" id="GO:0016987">
    <property type="term" value="F:sigma factor activity"/>
    <property type="evidence" value="ECO:0007669"/>
    <property type="project" value="UniProtKB-KW"/>
</dbReference>
<keyword evidence="9" id="KW-1185">Reference proteome</keyword>
<dbReference type="Gene3D" id="1.10.1740.10">
    <property type="match status" value="1"/>
</dbReference>
<dbReference type="InterPro" id="IPR014284">
    <property type="entry name" value="RNA_pol_sigma-70_dom"/>
</dbReference>
<dbReference type="InterPro" id="IPR013325">
    <property type="entry name" value="RNA_pol_sigma_r2"/>
</dbReference>
<dbReference type="NCBIfam" id="TIGR02937">
    <property type="entry name" value="sigma70-ECF"/>
    <property type="match status" value="1"/>
</dbReference>
<dbReference type="Pfam" id="PF08281">
    <property type="entry name" value="Sigma70_r4_2"/>
    <property type="match status" value="1"/>
</dbReference>
<dbReference type="SUPFAM" id="SSF88946">
    <property type="entry name" value="Sigma2 domain of RNA polymerase sigma factors"/>
    <property type="match status" value="1"/>
</dbReference>
<dbReference type="SUPFAM" id="SSF88659">
    <property type="entry name" value="Sigma3 and sigma4 domains of RNA polymerase sigma factors"/>
    <property type="match status" value="1"/>
</dbReference>
<name>A0A7T7XNI7_9SPIR</name>
<proteinExistence type="inferred from homology"/>
<keyword evidence="5" id="KW-0804">Transcription</keyword>
<dbReference type="GO" id="GO:0003677">
    <property type="term" value="F:DNA binding"/>
    <property type="evidence" value="ECO:0007669"/>
    <property type="project" value="UniProtKB-KW"/>
</dbReference>
<evidence type="ECO:0000256" key="5">
    <source>
        <dbReference type="ARBA" id="ARBA00023163"/>
    </source>
</evidence>
<dbReference type="Pfam" id="PF04542">
    <property type="entry name" value="Sigma70_r2"/>
    <property type="match status" value="1"/>
</dbReference>
<evidence type="ECO:0000256" key="4">
    <source>
        <dbReference type="ARBA" id="ARBA00023125"/>
    </source>
</evidence>
<dbReference type="PANTHER" id="PTHR43133:SF8">
    <property type="entry name" value="RNA POLYMERASE SIGMA FACTOR HI_1459-RELATED"/>
    <property type="match status" value="1"/>
</dbReference>
<dbReference type="InterPro" id="IPR007627">
    <property type="entry name" value="RNA_pol_sigma70_r2"/>
</dbReference>
<comment type="similarity">
    <text evidence="1">Belongs to the sigma-70 factor family. ECF subfamily.</text>
</comment>
<dbReference type="Gene3D" id="1.10.10.10">
    <property type="entry name" value="Winged helix-like DNA-binding domain superfamily/Winged helix DNA-binding domain"/>
    <property type="match status" value="1"/>
</dbReference>
<evidence type="ECO:0000313" key="9">
    <source>
        <dbReference type="Proteomes" id="UP000595917"/>
    </source>
</evidence>
<dbReference type="InterPro" id="IPR036388">
    <property type="entry name" value="WH-like_DNA-bd_sf"/>
</dbReference>
<evidence type="ECO:0000259" key="7">
    <source>
        <dbReference type="Pfam" id="PF08281"/>
    </source>
</evidence>
<evidence type="ECO:0000259" key="6">
    <source>
        <dbReference type="Pfam" id="PF04542"/>
    </source>
</evidence>
<dbReference type="Proteomes" id="UP000595917">
    <property type="component" value="Chromosome"/>
</dbReference>
<dbReference type="KEGG" id="bhc:JFL75_01445"/>
<dbReference type="InterPro" id="IPR013324">
    <property type="entry name" value="RNA_pol_sigma_r3/r4-like"/>
</dbReference>
<dbReference type="InterPro" id="IPR013249">
    <property type="entry name" value="RNA_pol_sigma70_r4_t2"/>
</dbReference>
<dbReference type="PANTHER" id="PTHR43133">
    <property type="entry name" value="RNA POLYMERASE ECF-TYPE SIGMA FACTO"/>
    <property type="match status" value="1"/>
</dbReference>
<protein>
    <submittedName>
        <fullName evidence="8">RNA polymerase sigma factor</fullName>
    </submittedName>
</protein>
<gene>
    <name evidence="8" type="ORF">JFL75_01445</name>
</gene>
<organism evidence="8 9">
    <name type="scientific">Breznakiella homolactica</name>
    <dbReference type="NCBI Taxonomy" id="2798577"/>
    <lineage>
        <taxon>Bacteria</taxon>
        <taxon>Pseudomonadati</taxon>
        <taxon>Spirochaetota</taxon>
        <taxon>Spirochaetia</taxon>
        <taxon>Spirochaetales</taxon>
        <taxon>Breznakiellaceae</taxon>
        <taxon>Breznakiella</taxon>
    </lineage>
</organism>
<dbReference type="EMBL" id="CP067089">
    <property type="protein sequence ID" value="QQO09610.1"/>
    <property type="molecule type" value="Genomic_DNA"/>
</dbReference>